<feature type="region of interest" description="Disordered" evidence="14">
    <location>
        <begin position="286"/>
        <end position="320"/>
    </location>
</feature>
<feature type="binding site" evidence="13">
    <location>
        <begin position="30"/>
        <end position="37"/>
    </location>
    <ligand>
        <name>ATP</name>
        <dbReference type="ChEBI" id="CHEBI:30616"/>
    </ligand>
</feature>
<evidence type="ECO:0000256" key="4">
    <source>
        <dbReference type="ARBA" id="ARBA00012219"/>
    </source>
</evidence>
<feature type="binding site" evidence="13">
    <location>
        <position position="61"/>
    </location>
    <ligand>
        <name>beta-alanine</name>
        <dbReference type="ChEBI" id="CHEBI:57966"/>
    </ligand>
</feature>
<evidence type="ECO:0000313" key="15">
    <source>
        <dbReference type="EMBL" id="MDC3981094.1"/>
    </source>
</evidence>
<feature type="binding site" evidence="13">
    <location>
        <position position="153"/>
    </location>
    <ligand>
        <name>(R)-pantoate</name>
        <dbReference type="ChEBI" id="CHEBI:15980"/>
    </ligand>
</feature>
<dbReference type="InterPro" id="IPR003721">
    <property type="entry name" value="Pantoate_ligase"/>
</dbReference>
<organism evidence="15 16">
    <name type="scientific">Polyangium jinanense</name>
    <dbReference type="NCBI Taxonomy" id="2829994"/>
    <lineage>
        <taxon>Bacteria</taxon>
        <taxon>Pseudomonadati</taxon>
        <taxon>Myxococcota</taxon>
        <taxon>Polyangia</taxon>
        <taxon>Polyangiales</taxon>
        <taxon>Polyangiaceae</taxon>
        <taxon>Polyangium</taxon>
    </lineage>
</organism>
<name>A0A9X4AQH2_9BACT</name>
<dbReference type="FunFam" id="3.40.50.620:FF:000114">
    <property type="entry name" value="Pantothenate synthetase"/>
    <property type="match status" value="1"/>
</dbReference>
<dbReference type="EC" id="6.3.2.1" evidence="4 13"/>
<evidence type="ECO:0000256" key="1">
    <source>
        <dbReference type="ARBA" id="ARBA00004496"/>
    </source>
</evidence>
<dbReference type="Pfam" id="PF02569">
    <property type="entry name" value="Pantoate_ligase"/>
    <property type="match status" value="1"/>
</dbReference>
<dbReference type="Proteomes" id="UP001151081">
    <property type="component" value="Unassembled WGS sequence"/>
</dbReference>
<comment type="function">
    <text evidence="12 13">Catalyzes the condensation of pantoate with beta-alanine in an ATP-dependent reaction via a pantoyl-adenylate intermediate.</text>
</comment>
<dbReference type="NCBIfam" id="TIGR00018">
    <property type="entry name" value="panC"/>
    <property type="match status" value="1"/>
</dbReference>
<keyword evidence="10 13" id="KW-0067">ATP-binding</keyword>
<feature type="binding site" evidence="13">
    <location>
        <position position="61"/>
    </location>
    <ligand>
        <name>(R)-pantoate</name>
        <dbReference type="ChEBI" id="CHEBI:15980"/>
    </ligand>
</feature>
<keyword evidence="7 13" id="KW-0436">Ligase</keyword>
<dbReference type="CDD" id="cd00560">
    <property type="entry name" value="PanC"/>
    <property type="match status" value="1"/>
</dbReference>
<dbReference type="HAMAP" id="MF_00158">
    <property type="entry name" value="PanC"/>
    <property type="match status" value="1"/>
</dbReference>
<feature type="binding site" evidence="13">
    <location>
        <begin position="184"/>
        <end position="187"/>
    </location>
    <ligand>
        <name>ATP</name>
        <dbReference type="ChEBI" id="CHEBI:30616"/>
    </ligand>
</feature>
<keyword evidence="6 13" id="KW-0963">Cytoplasm</keyword>
<comment type="subcellular location">
    <subcellularLocation>
        <location evidence="1 13">Cytoplasm</location>
    </subcellularLocation>
</comment>
<accession>A0A9X4AQH2</accession>
<dbReference type="NCBIfam" id="TIGR00125">
    <property type="entry name" value="cyt_tran_rel"/>
    <property type="match status" value="1"/>
</dbReference>
<dbReference type="PANTHER" id="PTHR21299:SF1">
    <property type="entry name" value="PANTOATE--BETA-ALANINE LIGASE"/>
    <property type="match status" value="1"/>
</dbReference>
<evidence type="ECO:0000256" key="12">
    <source>
        <dbReference type="ARBA" id="ARBA00055042"/>
    </source>
</evidence>
<evidence type="ECO:0000313" key="16">
    <source>
        <dbReference type="Proteomes" id="UP001151081"/>
    </source>
</evidence>
<dbReference type="InterPro" id="IPR004821">
    <property type="entry name" value="Cyt_trans-like"/>
</dbReference>
<evidence type="ECO:0000256" key="6">
    <source>
        <dbReference type="ARBA" id="ARBA00022490"/>
    </source>
</evidence>
<feature type="binding site" evidence="13">
    <location>
        <begin position="147"/>
        <end position="150"/>
    </location>
    <ligand>
        <name>ATP</name>
        <dbReference type="ChEBI" id="CHEBI:30616"/>
    </ligand>
</feature>
<feature type="binding site" evidence="13">
    <location>
        <position position="176"/>
    </location>
    <ligand>
        <name>ATP</name>
        <dbReference type="ChEBI" id="CHEBI:30616"/>
    </ligand>
</feature>
<dbReference type="GO" id="GO:0015940">
    <property type="term" value="P:pantothenate biosynthetic process"/>
    <property type="evidence" value="ECO:0007669"/>
    <property type="project" value="UniProtKB-UniRule"/>
</dbReference>
<comment type="miscellaneous">
    <text evidence="13">The reaction proceeds by a bi uni uni bi ping pong mechanism.</text>
</comment>
<dbReference type="InterPro" id="IPR014729">
    <property type="entry name" value="Rossmann-like_a/b/a_fold"/>
</dbReference>
<dbReference type="Gene3D" id="3.30.1300.10">
    <property type="entry name" value="Pantoate-beta-alanine ligase, C-terminal domain"/>
    <property type="match status" value="1"/>
</dbReference>
<dbReference type="SUPFAM" id="SSF52374">
    <property type="entry name" value="Nucleotidylyl transferase"/>
    <property type="match status" value="1"/>
</dbReference>
<dbReference type="InterPro" id="IPR042176">
    <property type="entry name" value="Pantoate_ligase_C"/>
</dbReference>
<dbReference type="GO" id="GO:0004592">
    <property type="term" value="F:pantoate-beta-alanine ligase activity"/>
    <property type="evidence" value="ECO:0007669"/>
    <property type="project" value="UniProtKB-UniRule"/>
</dbReference>
<dbReference type="GO" id="GO:0005829">
    <property type="term" value="C:cytosol"/>
    <property type="evidence" value="ECO:0007669"/>
    <property type="project" value="TreeGrafter"/>
</dbReference>
<protein>
    <recommendedName>
        <fullName evidence="5 13">Pantothenate synthetase</fullName>
        <shortName evidence="13">PS</shortName>
        <ecNumber evidence="4 13">6.3.2.1</ecNumber>
    </recommendedName>
    <alternativeName>
        <fullName evidence="13">Pantoate--beta-alanine ligase</fullName>
    </alternativeName>
    <alternativeName>
        <fullName evidence="13">Pantoate-activating enzyme</fullName>
    </alternativeName>
</protein>
<comment type="caution">
    <text evidence="15">The sequence shown here is derived from an EMBL/GenBank/DDBJ whole genome shotgun (WGS) entry which is preliminary data.</text>
</comment>
<dbReference type="Gene3D" id="3.40.50.620">
    <property type="entry name" value="HUPs"/>
    <property type="match status" value="1"/>
</dbReference>
<keyword evidence="9 13" id="KW-0547">Nucleotide-binding</keyword>
<comment type="catalytic activity">
    <reaction evidence="11 13">
        <text>(R)-pantoate + beta-alanine + ATP = (R)-pantothenate + AMP + diphosphate + H(+)</text>
        <dbReference type="Rhea" id="RHEA:10912"/>
        <dbReference type="ChEBI" id="CHEBI:15378"/>
        <dbReference type="ChEBI" id="CHEBI:15980"/>
        <dbReference type="ChEBI" id="CHEBI:29032"/>
        <dbReference type="ChEBI" id="CHEBI:30616"/>
        <dbReference type="ChEBI" id="CHEBI:33019"/>
        <dbReference type="ChEBI" id="CHEBI:57966"/>
        <dbReference type="ChEBI" id="CHEBI:456215"/>
        <dbReference type="EC" id="6.3.2.1"/>
    </reaction>
</comment>
<comment type="subunit">
    <text evidence="13">Homodimer.</text>
</comment>
<evidence type="ECO:0000256" key="2">
    <source>
        <dbReference type="ARBA" id="ARBA00004990"/>
    </source>
</evidence>
<evidence type="ECO:0000256" key="14">
    <source>
        <dbReference type="SAM" id="MobiDB-lite"/>
    </source>
</evidence>
<sequence>MEIWRAPLDFRRACDEARQRGARVGLVPTMGALHRGHQTLIEEARKHADFIVVSIFVNPTQFGPNEDFARYPRDLEGDAKKCAEAGAHGIFAPAPADMYPPGDETRVHVGATAAGLCGVHRPGHFEGVATVVTKLFALVGPSIALFGRKDYQQLKVIERFTRDLFLPVEVVGVRTVREPDGLAMSSRNAYLSAEARAQALAIPRGLSAAARAFAAGERRAGMLTALARGHVAPVASSIDYVDVADADTLAVLGPEEHTPDRVLLALAIRIGGARLIDNLVLGEDPIPESTLGGSAPASGATPPNPHEAIAVNEGDEERHA</sequence>
<evidence type="ECO:0000256" key="10">
    <source>
        <dbReference type="ARBA" id="ARBA00022840"/>
    </source>
</evidence>
<evidence type="ECO:0000256" key="11">
    <source>
        <dbReference type="ARBA" id="ARBA00048258"/>
    </source>
</evidence>
<dbReference type="EMBL" id="JAGTJJ010000004">
    <property type="protein sequence ID" value="MDC3981094.1"/>
    <property type="molecule type" value="Genomic_DNA"/>
</dbReference>
<comment type="similarity">
    <text evidence="3 13">Belongs to the pantothenate synthetase family.</text>
</comment>
<evidence type="ECO:0000256" key="8">
    <source>
        <dbReference type="ARBA" id="ARBA00022655"/>
    </source>
</evidence>
<evidence type="ECO:0000256" key="13">
    <source>
        <dbReference type="HAMAP-Rule" id="MF_00158"/>
    </source>
</evidence>
<keyword evidence="8 13" id="KW-0566">Pantothenate biosynthesis</keyword>
<evidence type="ECO:0000256" key="7">
    <source>
        <dbReference type="ARBA" id="ARBA00022598"/>
    </source>
</evidence>
<evidence type="ECO:0000256" key="3">
    <source>
        <dbReference type="ARBA" id="ARBA00009256"/>
    </source>
</evidence>
<keyword evidence="16" id="KW-1185">Reference proteome</keyword>
<proteinExistence type="inferred from homology"/>
<evidence type="ECO:0000256" key="9">
    <source>
        <dbReference type="ARBA" id="ARBA00022741"/>
    </source>
</evidence>
<dbReference type="AlphaFoldDB" id="A0A9X4AQH2"/>
<dbReference type="GO" id="GO:0005524">
    <property type="term" value="F:ATP binding"/>
    <property type="evidence" value="ECO:0007669"/>
    <property type="project" value="UniProtKB-KW"/>
</dbReference>
<reference evidence="15 16" key="1">
    <citation type="submission" date="2021-04" db="EMBL/GenBank/DDBJ databases">
        <title>Genome analysis of Polyangium sp.</title>
        <authorList>
            <person name="Li Y."/>
            <person name="Wang J."/>
        </authorList>
    </citation>
    <scope>NUCLEOTIDE SEQUENCE [LARGE SCALE GENOMIC DNA]</scope>
    <source>
        <strain evidence="15 16">SDU14</strain>
    </source>
</reference>
<feature type="active site" description="Proton donor" evidence="13">
    <location>
        <position position="37"/>
    </location>
</feature>
<comment type="pathway">
    <text evidence="2 13">Cofactor biosynthesis; (R)-pantothenate biosynthesis; (R)-pantothenate from (R)-pantoate and beta-alanine: step 1/1.</text>
</comment>
<dbReference type="PANTHER" id="PTHR21299">
    <property type="entry name" value="CYTIDYLATE KINASE/PANTOATE-BETA-ALANINE LIGASE"/>
    <property type="match status" value="1"/>
</dbReference>
<evidence type="ECO:0000256" key="5">
    <source>
        <dbReference type="ARBA" id="ARBA00014155"/>
    </source>
</evidence>
<gene>
    <name evidence="13 15" type="primary">panC</name>
    <name evidence="15" type="ORF">KEG57_11335</name>
</gene>